<organism evidence="1 2">
    <name type="scientific">Eilatimonas milleporae</name>
    <dbReference type="NCBI Taxonomy" id="911205"/>
    <lineage>
        <taxon>Bacteria</taxon>
        <taxon>Pseudomonadati</taxon>
        <taxon>Pseudomonadota</taxon>
        <taxon>Alphaproteobacteria</taxon>
        <taxon>Kordiimonadales</taxon>
        <taxon>Kordiimonadaceae</taxon>
        <taxon>Eilatimonas</taxon>
    </lineage>
</organism>
<keyword evidence="2" id="KW-1185">Reference proteome</keyword>
<dbReference type="SUPFAM" id="SSF53335">
    <property type="entry name" value="S-adenosyl-L-methionine-dependent methyltransferases"/>
    <property type="match status" value="1"/>
</dbReference>
<dbReference type="Pfam" id="PF13489">
    <property type="entry name" value="Methyltransf_23"/>
    <property type="match status" value="1"/>
</dbReference>
<proteinExistence type="predicted"/>
<keyword evidence="1" id="KW-0808">Transferase</keyword>
<sequence>MSICKFINLDLNFYRENYTDLRAFSDARLVSHYERNGYREGRLTSAIADRQGFLGIITGNNILEIGPFYNPLIRGRHVKYVDVLATAGLREKAKSIGKNPDHIPHIDYVVPAGNLSVIHDRFDAVCSSHNIEHQPDLIGHLKDVARCLSPGGKYYLIIPNAAYCYDASLPLTKISEIFNAAYERRTVHTIGSVIEHWAMTTHNKTLRHWQSKGQGFTPLDPDKVMAAIREYEQADGGYIDVHAWQFTPLSFSNIMNCLIAMGAVPFRSVTVNGPVYGRNEFTAILAA</sequence>
<accession>A0A3M0CG86</accession>
<dbReference type="AlphaFoldDB" id="A0A3M0CG86"/>
<dbReference type="OrthoDB" id="210346at2"/>
<dbReference type="GO" id="GO:0008168">
    <property type="term" value="F:methyltransferase activity"/>
    <property type="evidence" value="ECO:0007669"/>
    <property type="project" value="UniProtKB-KW"/>
</dbReference>
<dbReference type="InParanoid" id="A0A3M0CG86"/>
<reference evidence="1 2" key="1">
    <citation type="submission" date="2018-10" db="EMBL/GenBank/DDBJ databases">
        <title>Genomic Encyclopedia of Archaeal and Bacterial Type Strains, Phase II (KMG-II): from individual species to whole genera.</title>
        <authorList>
            <person name="Goeker M."/>
        </authorList>
    </citation>
    <scope>NUCLEOTIDE SEQUENCE [LARGE SCALE GENOMIC DNA]</scope>
    <source>
        <strain evidence="1 2">DSM 25217</strain>
    </source>
</reference>
<name>A0A3M0CG86_9PROT</name>
<keyword evidence="1" id="KW-0489">Methyltransferase</keyword>
<dbReference type="GO" id="GO:0032259">
    <property type="term" value="P:methylation"/>
    <property type="evidence" value="ECO:0007669"/>
    <property type="project" value="UniProtKB-KW"/>
</dbReference>
<dbReference type="InterPro" id="IPR029063">
    <property type="entry name" value="SAM-dependent_MTases_sf"/>
</dbReference>
<comment type="caution">
    <text evidence="1">The sequence shown here is derived from an EMBL/GenBank/DDBJ whole genome shotgun (WGS) entry which is preliminary data.</text>
</comment>
<evidence type="ECO:0000313" key="1">
    <source>
        <dbReference type="EMBL" id="RMB08611.1"/>
    </source>
</evidence>
<dbReference type="EMBL" id="REFR01000010">
    <property type="protein sequence ID" value="RMB08611.1"/>
    <property type="molecule type" value="Genomic_DNA"/>
</dbReference>
<dbReference type="Proteomes" id="UP000271227">
    <property type="component" value="Unassembled WGS sequence"/>
</dbReference>
<protein>
    <submittedName>
        <fullName evidence="1">Methyltransferase family protein</fullName>
    </submittedName>
</protein>
<dbReference type="Gene3D" id="3.40.50.150">
    <property type="entry name" value="Vaccinia Virus protein VP39"/>
    <property type="match status" value="1"/>
</dbReference>
<evidence type="ECO:0000313" key="2">
    <source>
        <dbReference type="Proteomes" id="UP000271227"/>
    </source>
</evidence>
<gene>
    <name evidence="1" type="ORF">BXY39_1246</name>
</gene>
<dbReference type="RefSeq" id="WP_121937962.1">
    <property type="nucleotide sequence ID" value="NZ_REFR01000010.1"/>
</dbReference>